<evidence type="ECO:0000313" key="1">
    <source>
        <dbReference type="EMBL" id="KUI70236.1"/>
    </source>
</evidence>
<organism evidence="1 2">
    <name type="scientific">Cytospora mali</name>
    <name type="common">Apple Valsa canker fungus</name>
    <name type="synonym">Valsa mali</name>
    <dbReference type="NCBI Taxonomy" id="578113"/>
    <lineage>
        <taxon>Eukaryota</taxon>
        <taxon>Fungi</taxon>
        <taxon>Dikarya</taxon>
        <taxon>Ascomycota</taxon>
        <taxon>Pezizomycotina</taxon>
        <taxon>Sordariomycetes</taxon>
        <taxon>Sordariomycetidae</taxon>
        <taxon>Diaporthales</taxon>
        <taxon>Cytosporaceae</taxon>
        <taxon>Cytospora</taxon>
    </lineage>
</organism>
<gene>
    <name evidence="1" type="ORF">VM1G_11666</name>
</gene>
<protein>
    <submittedName>
        <fullName evidence="1">Uncharacterized protein</fullName>
    </submittedName>
</protein>
<dbReference type="OrthoDB" id="5241457at2759"/>
<dbReference type="SMR" id="A0A194W140"/>
<reference evidence="1" key="1">
    <citation type="submission" date="2014-12" db="EMBL/GenBank/DDBJ databases">
        <title>Genome Sequence of Valsa Canker Pathogens Uncovers a Specific Adaption of Colonization on Woody Bark.</title>
        <authorList>
            <person name="Yin Z."/>
            <person name="Liu H."/>
            <person name="Gao X."/>
            <person name="Li Z."/>
            <person name="Song N."/>
            <person name="Ke X."/>
            <person name="Dai Q."/>
            <person name="Wu Y."/>
            <person name="Sun Y."/>
            <person name="Xu J.-R."/>
            <person name="Kang Z.K."/>
            <person name="Wang L."/>
            <person name="Huang L."/>
        </authorList>
    </citation>
    <scope>NUCLEOTIDE SEQUENCE [LARGE SCALE GENOMIC DNA]</scope>
    <source>
        <strain evidence="1">03-8</strain>
    </source>
</reference>
<evidence type="ECO:0000313" key="2">
    <source>
        <dbReference type="Proteomes" id="UP000078559"/>
    </source>
</evidence>
<accession>A0A194W140</accession>
<keyword evidence="2" id="KW-1185">Reference proteome</keyword>
<name>A0A194W140_CYTMA</name>
<dbReference type="AlphaFoldDB" id="A0A194W140"/>
<dbReference type="Proteomes" id="UP000078559">
    <property type="component" value="Chromosome 6"/>
</dbReference>
<proteinExistence type="predicted"/>
<sequence length="280" mass="31400">MATPTLPRYIWGRDMLEDEYKCSLHTVAGQRCTTVNPPTIECHLKIQSLGVAAEVHLPHHLALESRDYASRKALDLLLANPGDINRAMIPALYYQLRQEEDALDFIAEAFQFPNKTKAETYNLLTTERPSLEQVISMAGAGPAGLTYAAVVTLIKMNRYRDLGTICQSYPRMVLPKMPVSSMDSVGKPVTTEEAVEAKNDFDTFLTAVLKRQPDFWPALLQDIFRFHHFREDYMAGDPKAIEHWEHDAVSPRAPSISPCSLAFPAWCRDIFGMGATQAIS</sequence>
<dbReference type="EMBL" id="CM003103">
    <property type="protein sequence ID" value="KUI70236.1"/>
    <property type="molecule type" value="Genomic_DNA"/>
</dbReference>